<comment type="caution">
    <text evidence="5">The sequence shown here is derived from an EMBL/GenBank/DDBJ whole genome shotgun (WGS) entry which is preliminary data.</text>
</comment>
<keyword evidence="2" id="KW-0813">Transport</keyword>
<keyword evidence="4" id="KW-0812">Transmembrane</keyword>
<dbReference type="PANTHER" id="PTHR23500">
    <property type="entry name" value="SOLUTE CARRIER FAMILY 2, FACILITATED GLUCOSE TRANSPORTER"/>
    <property type="match status" value="1"/>
</dbReference>
<evidence type="ECO:0000313" key="6">
    <source>
        <dbReference type="Proteomes" id="UP001318860"/>
    </source>
</evidence>
<keyword evidence="4" id="KW-1133">Transmembrane helix</keyword>
<evidence type="ECO:0000256" key="3">
    <source>
        <dbReference type="ARBA" id="ARBA00044504"/>
    </source>
</evidence>
<evidence type="ECO:0000256" key="4">
    <source>
        <dbReference type="SAM" id="Phobius"/>
    </source>
</evidence>
<comment type="similarity">
    <text evidence="3">Belongs to the major facilitator superfamily. Phosphate:H(+) symporter (TC 2.A.1.9) family.</text>
</comment>
<evidence type="ECO:0000313" key="5">
    <source>
        <dbReference type="EMBL" id="KAK6128528.1"/>
    </source>
</evidence>
<dbReference type="Gene3D" id="1.20.1250.20">
    <property type="entry name" value="MFS general substrate transporter like domains"/>
    <property type="match status" value="1"/>
</dbReference>
<keyword evidence="6" id="KW-1185">Reference proteome</keyword>
<feature type="transmembrane region" description="Helical" evidence="4">
    <location>
        <begin position="20"/>
        <end position="40"/>
    </location>
</feature>
<reference evidence="5 6" key="1">
    <citation type="journal article" date="2021" name="Comput. Struct. Biotechnol. J.">
        <title>De novo genome assembly of the potent medicinal plant Rehmannia glutinosa using nanopore technology.</title>
        <authorList>
            <person name="Ma L."/>
            <person name="Dong C."/>
            <person name="Song C."/>
            <person name="Wang X."/>
            <person name="Zheng X."/>
            <person name="Niu Y."/>
            <person name="Chen S."/>
            <person name="Feng W."/>
        </authorList>
    </citation>
    <scope>NUCLEOTIDE SEQUENCE [LARGE SCALE GENOMIC DNA]</scope>
    <source>
        <strain evidence="5">DH-2019</strain>
    </source>
</reference>
<protein>
    <submittedName>
        <fullName evidence="5">Uncharacterized protein</fullName>
    </submittedName>
</protein>
<comment type="similarity">
    <text evidence="1">Belongs to the major facilitator superfamily. Sugar transporter (TC 2.A.1.1) family.</text>
</comment>
<evidence type="ECO:0000256" key="1">
    <source>
        <dbReference type="ARBA" id="ARBA00010992"/>
    </source>
</evidence>
<dbReference type="PANTHER" id="PTHR23500:SF603">
    <property type="entry name" value="SUGAR CARRIER PROTEIN C-LIKE"/>
    <property type="match status" value="1"/>
</dbReference>
<organism evidence="5 6">
    <name type="scientific">Rehmannia glutinosa</name>
    <name type="common">Chinese foxglove</name>
    <dbReference type="NCBI Taxonomy" id="99300"/>
    <lineage>
        <taxon>Eukaryota</taxon>
        <taxon>Viridiplantae</taxon>
        <taxon>Streptophyta</taxon>
        <taxon>Embryophyta</taxon>
        <taxon>Tracheophyta</taxon>
        <taxon>Spermatophyta</taxon>
        <taxon>Magnoliopsida</taxon>
        <taxon>eudicotyledons</taxon>
        <taxon>Gunneridae</taxon>
        <taxon>Pentapetalae</taxon>
        <taxon>asterids</taxon>
        <taxon>lamiids</taxon>
        <taxon>Lamiales</taxon>
        <taxon>Orobanchaceae</taxon>
        <taxon>Rehmannieae</taxon>
        <taxon>Rehmannia</taxon>
    </lineage>
</organism>
<dbReference type="InterPro" id="IPR036259">
    <property type="entry name" value="MFS_trans_sf"/>
</dbReference>
<sequence>MGGVGIVANSSPSYPGKLTSYVVLTMMAGAAGGLIFGYDLGISGGVTSMAPFLEKFFPEVYKKEMEDTGTNQYCKFDSQILQLFTSSLYLAALGASVVAAPANQEIRPPDNYDDGWFYLLDRRWPHRRCSPPPHAHWWPYSARRWRWLC</sequence>
<keyword evidence="4" id="KW-0472">Membrane</keyword>
<accession>A0ABR0V0K6</accession>
<name>A0ABR0V0K6_REHGL</name>
<gene>
    <name evidence="5" type="ORF">DH2020_037737</name>
</gene>
<dbReference type="EMBL" id="JABTTQ020001725">
    <property type="protein sequence ID" value="KAK6128528.1"/>
    <property type="molecule type" value="Genomic_DNA"/>
</dbReference>
<evidence type="ECO:0000256" key="2">
    <source>
        <dbReference type="ARBA" id="ARBA00022448"/>
    </source>
</evidence>
<dbReference type="InterPro" id="IPR045262">
    <property type="entry name" value="STP/PLT_plant"/>
</dbReference>
<proteinExistence type="inferred from homology"/>
<dbReference type="Proteomes" id="UP001318860">
    <property type="component" value="Unassembled WGS sequence"/>
</dbReference>